<protein>
    <submittedName>
        <fullName evidence="8">RNA polymerase sigma-70 factor, ECF subfamily</fullName>
    </submittedName>
</protein>
<dbReference type="InterPro" id="IPR013324">
    <property type="entry name" value="RNA_pol_sigma_r3/r4-like"/>
</dbReference>
<dbReference type="InterPro" id="IPR013249">
    <property type="entry name" value="RNA_pol_sigma70_r4_t2"/>
</dbReference>
<dbReference type="InterPro" id="IPR013325">
    <property type="entry name" value="RNA_pol_sigma_r2"/>
</dbReference>
<dbReference type="Proteomes" id="UP000183410">
    <property type="component" value="Unassembled WGS sequence"/>
</dbReference>
<dbReference type="PANTHER" id="PTHR43133:SF8">
    <property type="entry name" value="RNA POLYMERASE SIGMA FACTOR HI_1459-RELATED"/>
    <property type="match status" value="1"/>
</dbReference>
<evidence type="ECO:0000256" key="5">
    <source>
        <dbReference type="ARBA" id="ARBA00023163"/>
    </source>
</evidence>
<dbReference type="GO" id="GO:0006352">
    <property type="term" value="P:DNA-templated transcription initiation"/>
    <property type="evidence" value="ECO:0007669"/>
    <property type="project" value="InterPro"/>
</dbReference>
<dbReference type="Gene3D" id="1.10.1740.10">
    <property type="match status" value="1"/>
</dbReference>
<sequence>MRLKNKAALPNGNVGQHLASLRKYSISLTGSSWDADDLAQESWLKASLSAEAASHQNPEALLLRIAKNSWIDQSRRKAVWQKISGEMLHLHQQGIAVNNQEASELEIVFHVLVKHMTAAQRAVFMLRDVYGCSSIEAAEILGMTDGAVKAALHRARQALIAVRQQLLQDGLPQPQEEHMKTYVRALASAYLSDNMKAVTALMQLSENDPELAIHMAQRELGRLPSRRQKVPTEARTMALENAFMQNVA</sequence>
<reference evidence="9" key="1">
    <citation type="submission" date="2016-10" db="EMBL/GenBank/DDBJ databases">
        <authorList>
            <person name="Varghese N."/>
            <person name="Submissions S."/>
        </authorList>
    </citation>
    <scope>NUCLEOTIDE SEQUENCE [LARGE SCALE GENOMIC DNA]</scope>
    <source>
        <strain evidence="9">CGMCC 1.10223</strain>
    </source>
</reference>
<evidence type="ECO:0000256" key="4">
    <source>
        <dbReference type="ARBA" id="ARBA00023125"/>
    </source>
</evidence>
<dbReference type="Pfam" id="PF08281">
    <property type="entry name" value="Sigma70_r4_2"/>
    <property type="match status" value="1"/>
</dbReference>
<evidence type="ECO:0000259" key="6">
    <source>
        <dbReference type="Pfam" id="PF04542"/>
    </source>
</evidence>
<dbReference type="OrthoDB" id="2381154at2"/>
<keyword evidence="2" id="KW-0805">Transcription regulation</keyword>
<accession>A0A1I1YK42</accession>
<dbReference type="InterPro" id="IPR039425">
    <property type="entry name" value="RNA_pol_sigma-70-like"/>
</dbReference>
<dbReference type="RefSeq" id="WP_046233199.1">
    <property type="nucleotide sequence ID" value="NZ_FONN01000001.1"/>
</dbReference>
<dbReference type="GO" id="GO:0003677">
    <property type="term" value="F:DNA binding"/>
    <property type="evidence" value="ECO:0007669"/>
    <property type="project" value="UniProtKB-KW"/>
</dbReference>
<dbReference type="NCBIfam" id="TIGR02937">
    <property type="entry name" value="sigma70-ECF"/>
    <property type="match status" value="1"/>
</dbReference>
<feature type="domain" description="RNA polymerase sigma-70 region 2" evidence="6">
    <location>
        <begin position="15"/>
        <end position="78"/>
    </location>
</feature>
<feature type="domain" description="RNA polymerase sigma factor 70 region 4 type 2" evidence="7">
    <location>
        <begin position="111"/>
        <end position="159"/>
    </location>
</feature>
<dbReference type="EMBL" id="FONN01000001">
    <property type="protein sequence ID" value="SFE19945.1"/>
    <property type="molecule type" value="Genomic_DNA"/>
</dbReference>
<organism evidence="8 9">
    <name type="scientific">Paenibacillus algorifonticola</name>
    <dbReference type="NCBI Taxonomy" id="684063"/>
    <lineage>
        <taxon>Bacteria</taxon>
        <taxon>Bacillati</taxon>
        <taxon>Bacillota</taxon>
        <taxon>Bacilli</taxon>
        <taxon>Bacillales</taxon>
        <taxon>Paenibacillaceae</taxon>
        <taxon>Paenibacillus</taxon>
    </lineage>
</organism>
<dbReference type="PANTHER" id="PTHR43133">
    <property type="entry name" value="RNA POLYMERASE ECF-TYPE SIGMA FACTO"/>
    <property type="match status" value="1"/>
</dbReference>
<evidence type="ECO:0000259" key="7">
    <source>
        <dbReference type="Pfam" id="PF08281"/>
    </source>
</evidence>
<name>A0A1I1YK42_9BACL</name>
<dbReference type="InterPro" id="IPR007627">
    <property type="entry name" value="RNA_pol_sigma70_r2"/>
</dbReference>
<dbReference type="AlphaFoldDB" id="A0A1I1YK42"/>
<keyword evidence="9" id="KW-1185">Reference proteome</keyword>
<gene>
    <name evidence="8" type="ORF">SAMN04487969_101602</name>
</gene>
<proteinExistence type="inferred from homology"/>
<evidence type="ECO:0000313" key="8">
    <source>
        <dbReference type="EMBL" id="SFE19945.1"/>
    </source>
</evidence>
<keyword evidence="4" id="KW-0238">DNA-binding</keyword>
<evidence type="ECO:0000313" key="9">
    <source>
        <dbReference type="Proteomes" id="UP000183410"/>
    </source>
</evidence>
<dbReference type="Gene3D" id="1.10.10.10">
    <property type="entry name" value="Winged helix-like DNA-binding domain superfamily/Winged helix DNA-binding domain"/>
    <property type="match status" value="1"/>
</dbReference>
<keyword evidence="3" id="KW-0731">Sigma factor</keyword>
<evidence type="ECO:0000256" key="1">
    <source>
        <dbReference type="ARBA" id="ARBA00010641"/>
    </source>
</evidence>
<evidence type="ECO:0000256" key="3">
    <source>
        <dbReference type="ARBA" id="ARBA00023082"/>
    </source>
</evidence>
<dbReference type="SUPFAM" id="SSF88659">
    <property type="entry name" value="Sigma3 and sigma4 domains of RNA polymerase sigma factors"/>
    <property type="match status" value="1"/>
</dbReference>
<comment type="similarity">
    <text evidence="1">Belongs to the sigma-70 factor family. ECF subfamily.</text>
</comment>
<evidence type="ECO:0000256" key="2">
    <source>
        <dbReference type="ARBA" id="ARBA00023015"/>
    </source>
</evidence>
<dbReference type="SUPFAM" id="SSF88946">
    <property type="entry name" value="Sigma2 domain of RNA polymerase sigma factors"/>
    <property type="match status" value="1"/>
</dbReference>
<keyword evidence="5" id="KW-0804">Transcription</keyword>
<dbReference type="InterPro" id="IPR014284">
    <property type="entry name" value="RNA_pol_sigma-70_dom"/>
</dbReference>
<dbReference type="InterPro" id="IPR036388">
    <property type="entry name" value="WH-like_DNA-bd_sf"/>
</dbReference>
<dbReference type="GO" id="GO:0016987">
    <property type="term" value="F:sigma factor activity"/>
    <property type="evidence" value="ECO:0007669"/>
    <property type="project" value="UniProtKB-KW"/>
</dbReference>
<dbReference type="Pfam" id="PF04542">
    <property type="entry name" value="Sigma70_r2"/>
    <property type="match status" value="1"/>
</dbReference>